<dbReference type="SUPFAM" id="SSF53850">
    <property type="entry name" value="Periplasmic binding protein-like II"/>
    <property type="match status" value="1"/>
</dbReference>
<sequence length="343" mass="35726">MRRRLALVSVTCAVAVLAACSGGGQPPPAASVAEGDELVALAQQEGQVVWYTGNLQPSIDAVQKEFEATYGIEVQVPERLSSAALAQRIDADVRATDVIGADVITTADAALVDSLRAEDYTTALSPEMFPDLPADFMQGDAGVGCSVVVPVIGYNKAALGDLTVDSWDDLLDPRLSGRIMVNDPRNSGAWAQLLATVLADPRLGESYLHKLRAQDYQPVASSLVGAEQLGAGQGDVLVAGTPAQFARPGEDIATWFPTDPAPITVTPCALTSGSAHPNAGKLFLQWLMTPEGQAAANNPDYLASPLESVPGATVQLPDDYVKAPPPAEVEAALPAVLQSLGFS</sequence>
<keyword evidence="1 2" id="KW-0732">Signal</keyword>
<dbReference type="RefSeq" id="WP_210027820.1">
    <property type="nucleotide sequence ID" value="NZ_JAGINU010000001.1"/>
</dbReference>
<gene>
    <name evidence="3" type="ORF">JOF36_003372</name>
</gene>
<name>A0ABS4VV57_9PSEU</name>
<evidence type="ECO:0000256" key="2">
    <source>
        <dbReference type="SAM" id="SignalP"/>
    </source>
</evidence>
<dbReference type="PANTHER" id="PTHR30006">
    <property type="entry name" value="THIAMINE-BINDING PERIPLASMIC PROTEIN-RELATED"/>
    <property type="match status" value="1"/>
</dbReference>
<comment type="caution">
    <text evidence="3">The sequence shown here is derived from an EMBL/GenBank/DDBJ whole genome shotgun (WGS) entry which is preliminary data.</text>
</comment>
<evidence type="ECO:0000313" key="4">
    <source>
        <dbReference type="Proteomes" id="UP001519295"/>
    </source>
</evidence>
<protein>
    <submittedName>
        <fullName evidence="3">Iron(III) transport system substrate-binding protein</fullName>
    </submittedName>
</protein>
<evidence type="ECO:0000256" key="1">
    <source>
        <dbReference type="ARBA" id="ARBA00022729"/>
    </source>
</evidence>
<dbReference type="Gene3D" id="3.40.190.10">
    <property type="entry name" value="Periplasmic binding protein-like II"/>
    <property type="match status" value="2"/>
</dbReference>
<reference evidence="3 4" key="1">
    <citation type="submission" date="2021-03" db="EMBL/GenBank/DDBJ databases">
        <title>Sequencing the genomes of 1000 actinobacteria strains.</title>
        <authorList>
            <person name="Klenk H.-P."/>
        </authorList>
    </citation>
    <scope>NUCLEOTIDE SEQUENCE [LARGE SCALE GENOMIC DNA]</scope>
    <source>
        <strain evidence="3 4">DSM 45256</strain>
    </source>
</reference>
<dbReference type="EMBL" id="JAGINU010000001">
    <property type="protein sequence ID" value="MBP2367676.1"/>
    <property type="molecule type" value="Genomic_DNA"/>
</dbReference>
<dbReference type="PROSITE" id="PS51257">
    <property type="entry name" value="PROKAR_LIPOPROTEIN"/>
    <property type="match status" value="1"/>
</dbReference>
<feature type="chain" id="PRO_5047290701" evidence="2">
    <location>
        <begin position="19"/>
        <end position="343"/>
    </location>
</feature>
<dbReference type="Proteomes" id="UP001519295">
    <property type="component" value="Unassembled WGS sequence"/>
</dbReference>
<keyword evidence="4" id="KW-1185">Reference proteome</keyword>
<organism evidence="3 4">
    <name type="scientific">Pseudonocardia parietis</name>
    <dbReference type="NCBI Taxonomy" id="570936"/>
    <lineage>
        <taxon>Bacteria</taxon>
        <taxon>Bacillati</taxon>
        <taxon>Actinomycetota</taxon>
        <taxon>Actinomycetes</taxon>
        <taxon>Pseudonocardiales</taxon>
        <taxon>Pseudonocardiaceae</taxon>
        <taxon>Pseudonocardia</taxon>
    </lineage>
</organism>
<evidence type="ECO:0000313" key="3">
    <source>
        <dbReference type="EMBL" id="MBP2367676.1"/>
    </source>
</evidence>
<proteinExistence type="predicted"/>
<feature type="signal peptide" evidence="2">
    <location>
        <begin position="1"/>
        <end position="18"/>
    </location>
</feature>
<dbReference type="PANTHER" id="PTHR30006:SF2">
    <property type="entry name" value="ABC TRANSPORTER SUBSTRATE-BINDING PROTEIN"/>
    <property type="match status" value="1"/>
</dbReference>
<accession>A0ABS4VV57</accession>
<dbReference type="Pfam" id="PF13531">
    <property type="entry name" value="SBP_bac_11"/>
    <property type="match status" value="1"/>
</dbReference>